<feature type="transmembrane region" description="Helical" evidence="8">
    <location>
        <begin position="331"/>
        <end position="356"/>
    </location>
</feature>
<name>A0A8E2WGG8_RHILI</name>
<gene>
    <name evidence="10" type="ORF">C8D77_101490</name>
</gene>
<feature type="transmembrane region" description="Helical" evidence="8">
    <location>
        <begin position="390"/>
        <end position="411"/>
    </location>
</feature>
<keyword evidence="4" id="KW-1003">Cell membrane</keyword>
<dbReference type="PROSITE" id="PS50928">
    <property type="entry name" value="ABC_TM1"/>
    <property type="match status" value="2"/>
</dbReference>
<accession>A0A8E2WGG8</accession>
<comment type="caution">
    <text evidence="10">The sequence shown here is derived from an EMBL/GenBank/DDBJ whole genome shotgun (WGS) entry which is preliminary data.</text>
</comment>
<feature type="transmembrane region" description="Helical" evidence="8">
    <location>
        <begin position="99"/>
        <end position="123"/>
    </location>
</feature>
<dbReference type="GO" id="GO:0005886">
    <property type="term" value="C:plasma membrane"/>
    <property type="evidence" value="ECO:0007669"/>
    <property type="project" value="UniProtKB-SubCell"/>
</dbReference>
<feature type="domain" description="ABC transmembrane type-1" evidence="9">
    <location>
        <begin position="65"/>
        <end position="271"/>
    </location>
</feature>
<keyword evidence="6 8" id="KW-1133">Transmembrane helix</keyword>
<evidence type="ECO:0000313" key="10">
    <source>
        <dbReference type="EMBL" id="PWJ93810.1"/>
    </source>
</evidence>
<sequence>MPKLRGPDTVNRAAVMLLTGPLLFLLCFFYVPLIQTLWMSFWIDGVFTFSNYERALSSALYLNAFVWTFELALFTTILSLVVGYPVAYVMATGGSRLRLFILICIIMPFWTSALVRTFAWVAILGREGIVNSSLMYLSIVSRPMSLVFNRIGVFIGTVHVMLPYMVLCLYSSMHGIDRSLVRAAETLGAGRMRSFFLIYVPQTAPGIISGSLLVFIVSLGFFVTPAVLGGNQSPSVVVLVERHMGVMLNWPMAATLSSLLLAATLLLFAVFNRYVRAGHAAPEGQGGEAIRLYTLIAKLDQGWRPVRALWRRFSPNPLRRRRRSARSQPRLATLMAALIATITAFPILLIVLMAFFPSPSSAIRLGNFSLRWFALYFTRDEWISSTLTSFQVALVTAALASTIALVTALGLRRLPPAVRTTLVSINLTPMIVPAVAYGVSAYFLFAQIGLIGTRISLVLGHTILAIPPTVLVMVAAVQSIDNRLEDAAASLGASPWRRLRHIILPLLAPMTAASALIAFLTSFDDLAIALFLTSSKAKTLPKQLYDSMLNDSDPRVFAASAVLVGLTIAALVIMHLLRSRSMSERG</sequence>
<comment type="similarity">
    <text evidence="2">Belongs to the binding-protein-dependent transport system permease family. CysTW subfamily.</text>
</comment>
<feature type="transmembrane region" description="Helical" evidence="8">
    <location>
        <begin position="248"/>
        <end position="271"/>
    </location>
</feature>
<dbReference type="InterPro" id="IPR000515">
    <property type="entry name" value="MetI-like"/>
</dbReference>
<keyword evidence="3 8" id="KW-0813">Transport</keyword>
<dbReference type="Proteomes" id="UP000245631">
    <property type="component" value="Unassembled WGS sequence"/>
</dbReference>
<feature type="transmembrane region" description="Helical" evidence="8">
    <location>
        <begin position="423"/>
        <end position="445"/>
    </location>
</feature>
<evidence type="ECO:0000256" key="2">
    <source>
        <dbReference type="ARBA" id="ARBA00007069"/>
    </source>
</evidence>
<feature type="transmembrane region" description="Helical" evidence="8">
    <location>
        <begin position="457"/>
        <end position="480"/>
    </location>
</feature>
<dbReference type="AlphaFoldDB" id="A0A8E2WGG8"/>
<evidence type="ECO:0000256" key="1">
    <source>
        <dbReference type="ARBA" id="ARBA00004651"/>
    </source>
</evidence>
<dbReference type="InterPro" id="IPR035906">
    <property type="entry name" value="MetI-like_sf"/>
</dbReference>
<evidence type="ECO:0000256" key="6">
    <source>
        <dbReference type="ARBA" id="ARBA00022989"/>
    </source>
</evidence>
<comment type="subcellular location">
    <subcellularLocation>
        <location evidence="1 8">Cell membrane</location>
        <topology evidence="1 8">Multi-pass membrane protein</topology>
    </subcellularLocation>
</comment>
<feature type="transmembrane region" description="Helical" evidence="8">
    <location>
        <begin position="501"/>
        <end position="523"/>
    </location>
</feature>
<dbReference type="RefSeq" id="WP_109658981.1">
    <property type="nucleotide sequence ID" value="NZ_QGGH01000001.1"/>
</dbReference>
<keyword evidence="5 8" id="KW-0812">Transmembrane</keyword>
<dbReference type="PANTHER" id="PTHR42929">
    <property type="entry name" value="INNER MEMBRANE ABC TRANSPORTER PERMEASE PROTEIN YDCU-RELATED-RELATED"/>
    <property type="match status" value="1"/>
</dbReference>
<feature type="transmembrane region" description="Helical" evidence="8">
    <location>
        <begin position="64"/>
        <end position="87"/>
    </location>
</feature>
<feature type="transmembrane region" description="Helical" evidence="8">
    <location>
        <begin position="556"/>
        <end position="577"/>
    </location>
</feature>
<evidence type="ECO:0000256" key="7">
    <source>
        <dbReference type="ARBA" id="ARBA00023136"/>
    </source>
</evidence>
<protein>
    <submittedName>
        <fullName evidence="10">ABC-type spermidine/putrescine transport system permease subunit I</fullName>
    </submittedName>
</protein>
<organism evidence="10 11">
    <name type="scientific">Rhizobium loti</name>
    <name type="common">Mesorhizobium loti</name>
    <dbReference type="NCBI Taxonomy" id="381"/>
    <lineage>
        <taxon>Bacteria</taxon>
        <taxon>Pseudomonadati</taxon>
        <taxon>Pseudomonadota</taxon>
        <taxon>Alphaproteobacteria</taxon>
        <taxon>Hyphomicrobiales</taxon>
        <taxon>Phyllobacteriaceae</taxon>
        <taxon>Mesorhizobium</taxon>
    </lineage>
</organism>
<dbReference type="Gene3D" id="1.10.3720.10">
    <property type="entry name" value="MetI-like"/>
    <property type="match status" value="2"/>
</dbReference>
<dbReference type="PANTHER" id="PTHR42929:SF5">
    <property type="entry name" value="ABC TRANSPORTER PERMEASE PROTEIN"/>
    <property type="match status" value="1"/>
</dbReference>
<evidence type="ECO:0000259" key="9">
    <source>
        <dbReference type="PROSITE" id="PS50928"/>
    </source>
</evidence>
<evidence type="ECO:0000256" key="4">
    <source>
        <dbReference type="ARBA" id="ARBA00022475"/>
    </source>
</evidence>
<evidence type="ECO:0000256" key="8">
    <source>
        <dbReference type="RuleBase" id="RU363032"/>
    </source>
</evidence>
<evidence type="ECO:0000313" key="11">
    <source>
        <dbReference type="Proteomes" id="UP000245631"/>
    </source>
</evidence>
<feature type="transmembrane region" description="Helical" evidence="8">
    <location>
        <begin position="151"/>
        <end position="170"/>
    </location>
</feature>
<reference evidence="10 11" key="1">
    <citation type="submission" date="2018-05" db="EMBL/GenBank/DDBJ databases">
        <title>Genomic Encyclopedia of Type Strains, Phase IV (KMG-IV): sequencing the most valuable type-strain genomes for metagenomic binning, comparative biology and taxonomic classification.</title>
        <authorList>
            <person name="Goeker M."/>
        </authorList>
    </citation>
    <scope>NUCLEOTIDE SEQUENCE [LARGE SCALE GENOMIC DNA]</scope>
    <source>
        <strain evidence="10 11">DSM 2626</strain>
    </source>
</reference>
<dbReference type="EMBL" id="QGGH01000001">
    <property type="protein sequence ID" value="PWJ93810.1"/>
    <property type="molecule type" value="Genomic_DNA"/>
</dbReference>
<evidence type="ECO:0000256" key="3">
    <source>
        <dbReference type="ARBA" id="ARBA00022448"/>
    </source>
</evidence>
<dbReference type="Pfam" id="PF00528">
    <property type="entry name" value="BPD_transp_1"/>
    <property type="match status" value="2"/>
</dbReference>
<dbReference type="SUPFAM" id="SSF161098">
    <property type="entry name" value="MetI-like"/>
    <property type="match status" value="2"/>
</dbReference>
<dbReference type="CDD" id="cd06261">
    <property type="entry name" value="TM_PBP2"/>
    <property type="match status" value="2"/>
</dbReference>
<feature type="transmembrane region" description="Helical" evidence="8">
    <location>
        <begin position="207"/>
        <end position="228"/>
    </location>
</feature>
<feature type="domain" description="ABC transmembrane type-1" evidence="9">
    <location>
        <begin position="386"/>
        <end position="574"/>
    </location>
</feature>
<evidence type="ECO:0000256" key="5">
    <source>
        <dbReference type="ARBA" id="ARBA00022692"/>
    </source>
</evidence>
<dbReference type="GeneID" id="61049836"/>
<dbReference type="GO" id="GO:0055085">
    <property type="term" value="P:transmembrane transport"/>
    <property type="evidence" value="ECO:0007669"/>
    <property type="project" value="InterPro"/>
</dbReference>
<proteinExistence type="inferred from homology"/>
<keyword evidence="7 8" id="KW-0472">Membrane</keyword>
<feature type="transmembrane region" description="Helical" evidence="8">
    <location>
        <begin position="12"/>
        <end position="31"/>
    </location>
</feature>